<gene>
    <name evidence="6 7" type="primary">lptE</name>
    <name evidence="7" type="ORF">QWI16_07050</name>
</gene>
<evidence type="ECO:0000313" key="8">
    <source>
        <dbReference type="Proteomes" id="UP001168380"/>
    </source>
</evidence>
<organism evidence="7 8">
    <name type="scientific">Gilvimarinus algae</name>
    <dbReference type="NCBI Taxonomy" id="3058037"/>
    <lineage>
        <taxon>Bacteria</taxon>
        <taxon>Pseudomonadati</taxon>
        <taxon>Pseudomonadota</taxon>
        <taxon>Gammaproteobacteria</taxon>
        <taxon>Cellvibrionales</taxon>
        <taxon>Cellvibrionaceae</taxon>
        <taxon>Gilvimarinus</taxon>
    </lineage>
</organism>
<dbReference type="PROSITE" id="PS51257">
    <property type="entry name" value="PROKAR_LIPOPROTEIN"/>
    <property type="match status" value="1"/>
</dbReference>
<comment type="function">
    <text evidence="6">Together with LptD, is involved in the assembly of lipopolysaccharide (LPS) at the surface of the outer membrane. Required for the proper assembly of LptD. Binds LPS and may serve as the LPS recognition site at the outer membrane.</text>
</comment>
<dbReference type="PANTHER" id="PTHR38098:SF1">
    <property type="entry name" value="LPS-ASSEMBLY LIPOPROTEIN LPTE"/>
    <property type="match status" value="1"/>
</dbReference>
<evidence type="ECO:0000256" key="3">
    <source>
        <dbReference type="ARBA" id="ARBA00023139"/>
    </source>
</evidence>
<protein>
    <recommendedName>
        <fullName evidence="6">LPS-assembly lipoprotein LptE</fullName>
    </recommendedName>
</protein>
<dbReference type="RefSeq" id="WP_302712082.1">
    <property type="nucleotide sequence ID" value="NZ_JAULRT010000047.1"/>
</dbReference>
<keyword evidence="4 6" id="KW-0998">Cell outer membrane</keyword>
<comment type="subcellular location">
    <subcellularLocation>
        <location evidence="6">Cell outer membrane</location>
        <topology evidence="6">Lipid-anchor</topology>
    </subcellularLocation>
</comment>
<reference evidence="7" key="1">
    <citation type="submission" date="2023-07" db="EMBL/GenBank/DDBJ databases">
        <title>Gilvimarinus algae sp. nov., isolated from the surface of Kelp.</title>
        <authorList>
            <person name="Sun Y.Y."/>
            <person name="Gong Y."/>
            <person name="Du Z.J."/>
        </authorList>
    </citation>
    <scope>NUCLEOTIDE SEQUENCE</scope>
    <source>
        <strain evidence="7">SDUM040014</strain>
    </source>
</reference>
<evidence type="ECO:0000256" key="5">
    <source>
        <dbReference type="ARBA" id="ARBA00023288"/>
    </source>
</evidence>
<evidence type="ECO:0000256" key="2">
    <source>
        <dbReference type="ARBA" id="ARBA00023136"/>
    </source>
</evidence>
<sequence length="169" mass="18658">MRPLLAALLILLAGCGWQLRGELMPPLDINHLRIEASEEHTELQRELEQALARQGIAVVEPPAEAGHTLILGDESLTKRTVGVGSDSLAAAFELTLELDYQLYDSAGTLLAPASTAQVIRSFDASDPTGLEREQDLLEREMRRELVQQLMRRLYFSLRDAPGANTGREP</sequence>
<keyword evidence="3 6" id="KW-0564">Palmitate</keyword>
<keyword evidence="2 6" id="KW-0472">Membrane</keyword>
<comment type="caution">
    <text evidence="7">The sequence shown here is derived from an EMBL/GenBank/DDBJ whole genome shotgun (WGS) entry which is preliminary data.</text>
</comment>
<dbReference type="InterPro" id="IPR007485">
    <property type="entry name" value="LPS_assembly_LptE"/>
</dbReference>
<dbReference type="Proteomes" id="UP001168380">
    <property type="component" value="Unassembled WGS sequence"/>
</dbReference>
<keyword evidence="1 6" id="KW-0732">Signal</keyword>
<name>A0ABT8TDC7_9GAMM</name>
<keyword evidence="8" id="KW-1185">Reference proteome</keyword>
<keyword evidence="5 6" id="KW-0449">Lipoprotein</keyword>
<evidence type="ECO:0000313" key="7">
    <source>
        <dbReference type="EMBL" id="MDO3381930.1"/>
    </source>
</evidence>
<accession>A0ABT8TDC7</accession>
<comment type="subunit">
    <text evidence="6">Component of the lipopolysaccharide transport and assembly complex. Interacts with LptD.</text>
</comment>
<comment type="similarity">
    <text evidence="6">Belongs to the LptE lipoprotein family.</text>
</comment>
<evidence type="ECO:0000256" key="6">
    <source>
        <dbReference type="HAMAP-Rule" id="MF_01186"/>
    </source>
</evidence>
<dbReference type="HAMAP" id="MF_01186">
    <property type="entry name" value="LPS_assembly_LptE"/>
    <property type="match status" value="1"/>
</dbReference>
<dbReference type="PANTHER" id="PTHR38098">
    <property type="entry name" value="LPS-ASSEMBLY LIPOPROTEIN LPTE"/>
    <property type="match status" value="1"/>
</dbReference>
<proteinExistence type="inferred from homology"/>
<evidence type="ECO:0000256" key="4">
    <source>
        <dbReference type="ARBA" id="ARBA00023237"/>
    </source>
</evidence>
<dbReference type="Gene3D" id="3.30.160.150">
    <property type="entry name" value="Lipoprotein like domain"/>
    <property type="match status" value="1"/>
</dbReference>
<dbReference type="Pfam" id="PF04390">
    <property type="entry name" value="LptE"/>
    <property type="match status" value="1"/>
</dbReference>
<dbReference type="EMBL" id="JAULRT010000047">
    <property type="protein sequence ID" value="MDO3381930.1"/>
    <property type="molecule type" value="Genomic_DNA"/>
</dbReference>
<evidence type="ECO:0000256" key="1">
    <source>
        <dbReference type="ARBA" id="ARBA00022729"/>
    </source>
</evidence>